<dbReference type="SUPFAM" id="SSF55874">
    <property type="entry name" value="ATPase domain of HSP90 chaperone/DNA topoisomerase II/histidine kinase"/>
    <property type="match status" value="1"/>
</dbReference>
<feature type="domain" description="Histidine kinase" evidence="6">
    <location>
        <begin position="330"/>
        <end position="563"/>
    </location>
</feature>
<gene>
    <name evidence="7" type="ORF">ACFOOG_14105</name>
</gene>
<evidence type="ECO:0000313" key="8">
    <source>
        <dbReference type="Proteomes" id="UP001595617"/>
    </source>
</evidence>
<evidence type="ECO:0000256" key="2">
    <source>
        <dbReference type="ARBA" id="ARBA00012438"/>
    </source>
</evidence>
<keyword evidence="3" id="KW-0597">Phosphoprotein</keyword>
<organism evidence="7 8">
    <name type="scientific">Saccharospirillum mangrovi</name>
    <dbReference type="NCBI Taxonomy" id="2161747"/>
    <lineage>
        <taxon>Bacteria</taxon>
        <taxon>Pseudomonadati</taxon>
        <taxon>Pseudomonadota</taxon>
        <taxon>Gammaproteobacteria</taxon>
        <taxon>Oceanospirillales</taxon>
        <taxon>Saccharospirillaceae</taxon>
        <taxon>Saccharospirillum</taxon>
    </lineage>
</organism>
<keyword evidence="7" id="KW-0808">Transferase</keyword>
<feature type="coiled-coil region" evidence="4">
    <location>
        <begin position="294"/>
        <end position="321"/>
    </location>
</feature>
<evidence type="ECO:0000256" key="5">
    <source>
        <dbReference type="SAM" id="Phobius"/>
    </source>
</evidence>
<dbReference type="PRINTS" id="PR00344">
    <property type="entry name" value="BCTRLSENSOR"/>
</dbReference>
<dbReference type="RefSeq" id="WP_380697790.1">
    <property type="nucleotide sequence ID" value="NZ_JBHRYR010000004.1"/>
</dbReference>
<evidence type="ECO:0000259" key="6">
    <source>
        <dbReference type="PROSITE" id="PS50109"/>
    </source>
</evidence>
<keyword evidence="4" id="KW-0175">Coiled coil</keyword>
<name>A0ABV8A0C4_9GAMM</name>
<dbReference type="CDD" id="cd00075">
    <property type="entry name" value="HATPase"/>
    <property type="match status" value="1"/>
</dbReference>
<dbReference type="InterPro" id="IPR036097">
    <property type="entry name" value="HisK_dim/P_sf"/>
</dbReference>
<evidence type="ECO:0000256" key="3">
    <source>
        <dbReference type="ARBA" id="ARBA00022553"/>
    </source>
</evidence>
<feature type="transmembrane region" description="Helical" evidence="5">
    <location>
        <begin position="261"/>
        <end position="284"/>
    </location>
</feature>
<evidence type="ECO:0000313" key="7">
    <source>
        <dbReference type="EMBL" id="MFC3853974.1"/>
    </source>
</evidence>
<dbReference type="Proteomes" id="UP001595617">
    <property type="component" value="Unassembled WGS sequence"/>
</dbReference>
<accession>A0ABV8A0C4</accession>
<keyword evidence="8" id="KW-1185">Reference proteome</keyword>
<reference evidence="8" key="1">
    <citation type="journal article" date="2019" name="Int. J. Syst. Evol. Microbiol.">
        <title>The Global Catalogue of Microorganisms (GCM) 10K type strain sequencing project: providing services to taxonomists for standard genome sequencing and annotation.</title>
        <authorList>
            <consortium name="The Broad Institute Genomics Platform"/>
            <consortium name="The Broad Institute Genome Sequencing Center for Infectious Disease"/>
            <person name="Wu L."/>
            <person name="Ma J."/>
        </authorList>
    </citation>
    <scope>NUCLEOTIDE SEQUENCE [LARGE SCALE GENOMIC DNA]</scope>
    <source>
        <strain evidence="8">IBRC 10765</strain>
    </source>
</reference>
<dbReference type="EMBL" id="JBHRYR010000004">
    <property type="protein sequence ID" value="MFC3853974.1"/>
    <property type="molecule type" value="Genomic_DNA"/>
</dbReference>
<protein>
    <recommendedName>
        <fullName evidence="2">histidine kinase</fullName>
        <ecNumber evidence="2">2.7.13.3</ecNumber>
    </recommendedName>
</protein>
<evidence type="ECO:0000256" key="4">
    <source>
        <dbReference type="SAM" id="Coils"/>
    </source>
</evidence>
<dbReference type="InterPro" id="IPR003594">
    <property type="entry name" value="HATPase_dom"/>
</dbReference>
<sequence length="573" mass="62441">MTRLSRTPLSRALTLSITLLLGLAITSTAVTLLRQASVQLWYEQSVAEAEQVSAELSYRVWREREPLMAALTLYTGSEEVTQNELTEATQLFQQSTQARHSPNIAFVTQSAAGEWITQQSSSNLDLLPVSGQSINEAALLYTVNRALAQPNQVIIGPLFAQRQRSYGSMAVTTQNAGQAGILLMVVDFTALMQEVTAALLTSNNTLRVLHPTSGDFNHSTTAPLPTQLDASHSVQIDMGEYVWELAWEFDADSGLMPDQRLSYAVGVAGLIITVLLTITLYNLLQQQYRVQQKVEEKTIALRELFERLNDAQNTLMKQEKLASLGSLVAGIAHELNTPVGNALLAATTLNDRSEIIVKQLAESTLKRSDLEQFLVGNTDTAKIIEQNIRRAADLITSFKKVSVDQTSERRREFGLSTMVDEVLTTLHPKLKTSSHHVRVNIPDNLIMDSFPGPLGQVLTNLIINSLEHGFEGRSGGTIDIVATAPDAEQVQITYRDDGVGIPAPFHGKVFDPFFTTRLGKGGSGLGMHIVHNIVVGLLGGQITLMSPASGSGVCFEIHLPLKAPVVVETEPAV</sequence>
<dbReference type="GO" id="GO:0016301">
    <property type="term" value="F:kinase activity"/>
    <property type="evidence" value="ECO:0007669"/>
    <property type="project" value="UniProtKB-KW"/>
</dbReference>
<keyword evidence="5" id="KW-1133">Transmembrane helix</keyword>
<keyword evidence="7" id="KW-0418">Kinase</keyword>
<dbReference type="InterPro" id="IPR005467">
    <property type="entry name" value="His_kinase_dom"/>
</dbReference>
<keyword evidence="5" id="KW-0812">Transmembrane</keyword>
<dbReference type="PANTHER" id="PTHR43065">
    <property type="entry name" value="SENSOR HISTIDINE KINASE"/>
    <property type="match status" value="1"/>
</dbReference>
<dbReference type="Gene3D" id="3.30.565.10">
    <property type="entry name" value="Histidine kinase-like ATPase, C-terminal domain"/>
    <property type="match status" value="1"/>
</dbReference>
<dbReference type="SMART" id="SM00387">
    <property type="entry name" value="HATPase_c"/>
    <property type="match status" value="1"/>
</dbReference>
<dbReference type="InterPro" id="IPR036890">
    <property type="entry name" value="HATPase_C_sf"/>
</dbReference>
<dbReference type="PANTHER" id="PTHR43065:SF47">
    <property type="match status" value="1"/>
</dbReference>
<dbReference type="CDD" id="cd00082">
    <property type="entry name" value="HisKA"/>
    <property type="match status" value="1"/>
</dbReference>
<dbReference type="InterPro" id="IPR004358">
    <property type="entry name" value="Sig_transdc_His_kin-like_C"/>
</dbReference>
<dbReference type="PROSITE" id="PS50109">
    <property type="entry name" value="HIS_KIN"/>
    <property type="match status" value="1"/>
</dbReference>
<dbReference type="SUPFAM" id="SSF47384">
    <property type="entry name" value="Homodimeric domain of signal transducing histidine kinase"/>
    <property type="match status" value="1"/>
</dbReference>
<comment type="caution">
    <text evidence="7">The sequence shown here is derived from an EMBL/GenBank/DDBJ whole genome shotgun (WGS) entry which is preliminary data.</text>
</comment>
<evidence type="ECO:0000256" key="1">
    <source>
        <dbReference type="ARBA" id="ARBA00000085"/>
    </source>
</evidence>
<dbReference type="InterPro" id="IPR003661">
    <property type="entry name" value="HisK_dim/P_dom"/>
</dbReference>
<comment type="catalytic activity">
    <reaction evidence="1">
        <text>ATP + protein L-histidine = ADP + protein N-phospho-L-histidine.</text>
        <dbReference type="EC" id="2.7.13.3"/>
    </reaction>
</comment>
<dbReference type="EC" id="2.7.13.3" evidence="2"/>
<keyword evidence="5" id="KW-0472">Membrane</keyword>
<dbReference type="Pfam" id="PF02518">
    <property type="entry name" value="HATPase_c"/>
    <property type="match status" value="1"/>
</dbReference>
<dbReference type="Gene3D" id="1.10.287.130">
    <property type="match status" value="1"/>
</dbReference>
<proteinExistence type="predicted"/>